<dbReference type="InterPro" id="IPR020011">
    <property type="entry name" value="FimV_C"/>
</dbReference>
<accession>V5E351</accession>
<dbReference type="Proteomes" id="UP000017842">
    <property type="component" value="Unassembled WGS sequence"/>
</dbReference>
<evidence type="ECO:0000313" key="4">
    <source>
        <dbReference type="EMBL" id="ESS73991.1"/>
    </source>
</evidence>
<proteinExistence type="predicted"/>
<feature type="domain" description="FimV N-terminal" evidence="3">
    <location>
        <begin position="22"/>
        <end position="129"/>
    </location>
</feature>
<dbReference type="InterPro" id="IPR038440">
    <property type="entry name" value="FimV_C_sf"/>
</dbReference>
<dbReference type="NCBIfam" id="TIGR03504">
    <property type="entry name" value="FimV_Cterm"/>
    <property type="match status" value="1"/>
</dbReference>
<dbReference type="eggNOG" id="COG3170">
    <property type="taxonomic scope" value="Bacteria"/>
</dbReference>
<feature type="region of interest" description="Disordered" evidence="2">
    <location>
        <begin position="300"/>
        <end position="343"/>
    </location>
</feature>
<gene>
    <name evidence="4" type="ORF">MGMO_7c00100</name>
</gene>
<organism evidence="4 5">
    <name type="scientific">Methyloglobulus morosus KoM1</name>
    <dbReference type="NCBI Taxonomy" id="1116472"/>
    <lineage>
        <taxon>Bacteria</taxon>
        <taxon>Pseudomonadati</taxon>
        <taxon>Pseudomonadota</taxon>
        <taxon>Gammaproteobacteria</taxon>
        <taxon>Methylococcales</taxon>
        <taxon>Methylococcaceae</taxon>
        <taxon>Methyloglobulus</taxon>
    </lineage>
</organism>
<name>V5E351_9GAMM</name>
<dbReference type="NCBIfam" id="TIGR03505">
    <property type="entry name" value="FimV_core"/>
    <property type="match status" value="1"/>
</dbReference>
<feature type="compositionally biased region" description="Basic and acidic residues" evidence="2">
    <location>
        <begin position="711"/>
        <end position="731"/>
    </location>
</feature>
<keyword evidence="5" id="KW-1185">Reference proteome</keyword>
<evidence type="ECO:0000256" key="1">
    <source>
        <dbReference type="SAM" id="Coils"/>
    </source>
</evidence>
<keyword evidence="1" id="KW-0175">Coiled coil</keyword>
<dbReference type="Pfam" id="PF25800">
    <property type="entry name" value="FimV_N"/>
    <property type="match status" value="1"/>
</dbReference>
<dbReference type="Gene3D" id="1.20.58.2200">
    <property type="match status" value="1"/>
</dbReference>
<protein>
    <submittedName>
        <fullName evidence="4">Protein FimV</fullName>
    </submittedName>
</protein>
<feature type="region of interest" description="Disordered" evidence="2">
    <location>
        <begin position="159"/>
        <end position="190"/>
    </location>
</feature>
<evidence type="ECO:0000313" key="5">
    <source>
        <dbReference type="Proteomes" id="UP000017842"/>
    </source>
</evidence>
<sequence>MRNLTKALTVVSLLAPVSGHPLGIGDIRVHSALNQNLNAEINLVASRGENPTNIKVNLAPPEKFDEAGVPWSYFLSKIRFQPIIKPNGSMVIKVTSREALKEPFLNFLLEVSWPKGNLYREFTVLVDPPADYQQSAPTYQEPVYQEPAYPINSKYENYSPGQEDYASRNRPVRHANRPARSSAGNYGGQITTRRNDTLWHVAERVRGSGVSVEQMMIALYQQNQHAFYQQNVNALSAGKTLKVPEKDVVQQTSRQEALAEFGRHNDAWNNNRSSVPAGETQLTKENALDTQLKLEAPNEAAVAANETVSPSSEQEPGAANAPAQSAAVAPPGTQNQAATKGTSAVDEAVQSKIAALEKQMATMQELIALKDKQLAELQNPGQGAALGTPPTPSTSAQLPPPVAPIPAQPEPTVTPPVSQPAPPPQPVQPVVPPKPIVKPIENKMVQPAPAVEDSGFSLPLILGSLGVLVLSIFGWLWWQKRKASQETEAESMFRNYSSMRSNSDLSGPFSGSRKGGADSGVLAGESSFLNDFKASDFESFESFNVDHGDIDPIAEADVYLAYGRFQQAEDLIKQAIIDFPDRDDCKLKLLEIFQASSNKEGFENYASELVAEGKQRDTDFWSKATELGRDISPESVLFLSSPISNTAVFSTGSEVLAENVLLSPTIDQDANGKPIDVPEPQGSATFDISDIEEGQSVFEAKLSQEELAVQQRDEPTVETHKGGNISEERPDLDLDLFEDDLSGLKDNEALDFDLGPYPGSAPKAQPENMLDTDTVANAFGKSPLNEQLDDFDDKNEFETYEFDFKSDKTEENKPEKIGTINAEDSWDLDQTLEFSIDKLPMADSLGNDPLDFSFDLEPPQSDTAKPSSLDQGFMVSDLTDMDEIETKLDLAKAYIDMGDADAAKEIIEQVIEKGSAEQKKTAQMLLDELS</sequence>
<comment type="caution">
    <text evidence="4">The sequence shown here is derived from an EMBL/GenBank/DDBJ whole genome shotgun (WGS) entry which is preliminary data.</text>
</comment>
<feature type="region of interest" description="Disordered" evidence="2">
    <location>
        <begin position="498"/>
        <end position="518"/>
    </location>
</feature>
<evidence type="ECO:0000256" key="2">
    <source>
        <dbReference type="SAM" id="MobiDB-lite"/>
    </source>
</evidence>
<dbReference type="PATRIC" id="fig|1116472.3.peg.136"/>
<dbReference type="STRING" id="1116472.MGMO_7c00100"/>
<feature type="compositionally biased region" description="Polar residues" evidence="2">
    <location>
        <begin position="332"/>
        <end position="342"/>
    </location>
</feature>
<dbReference type="AlphaFoldDB" id="V5E351"/>
<dbReference type="InterPro" id="IPR057840">
    <property type="entry name" value="FimV_N"/>
</dbReference>
<dbReference type="EMBL" id="AYLO01000007">
    <property type="protein sequence ID" value="ESS73991.1"/>
    <property type="molecule type" value="Genomic_DNA"/>
</dbReference>
<dbReference type="InterPro" id="IPR036779">
    <property type="entry name" value="LysM_dom_sf"/>
</dbReference>
<dbReference type="Gene3D" id="3.10.350.10">
    <property type="entry name" value="LysM domain"/>
    <property type="match status" value="1"/>
</dbReference>
<feature type="region of interest" description="Disordered" evidence="2">
    <location>
        <begin position="708"/>
        <end position="731"/>
    </location>
</feature>
<evidence type="ECO:0000259" key="3">
    <source>
        <dbReference type="Pfam" id="PF25800"/>
    </source>
</evidence>
<feature type="coiled-coil region" evidence="1">
    <location>
        <begin position="346"/>
        <end position="373"/>
    </location>
</feature>
<dbReference type="RefSeq" id="WP_023493063.1">
    <property type="nucleotide sequence ID" value="NZ_AYLO01000007.1"/>
</dbReference>
<dbReference type="OrthoDB" id="5298707at2"/>
<feature type="compositionally biased region" description="Pro residues" evidence="2">
    <location>
        <begin position="398"/>
        <end position="428"/>
    </location>
</feature>
<feature type="compositionally biased region" description="Low complexity" evidence="2">
    <location>
        <begin position="316"/>
        <end position="331"/>
    </location>
</feature>
<reference evidence="4 5" key="1">
    <citation type="journal article" date="2013" name="Genome Announc.">
        <title>Draft Genome Sequence of the Methanotrophic Gammaproteobacterium Methyloglobulus morosus DSM 22980 Strain KoM1.</title>
        <authorList>
            <person name="Poehlein A."/>
            <person name="Deutzmann J.S."/>
            <person name="Daniel R."/>
            <person name="Simeonova D.D."/>
        </authorList>
    </citation>
    <scope>NUCLEOTIDE SEQUENCE [LARGE SCALE GENOMIC DNA]</scope>
    <source>
        <strain evidence="4 5">KoM1</strain>
    </source>
</reference>
<feature type="region of interest" description="Disordered" evidence="2">
    <location>
        <begin position="380"/>
        <end position="428"/>
    </location>
</feature>
<dbReference type="InterPro" id="IPR020012">
    <property type="entry name" value="LysM_FimV"/>
</dbReference>